<evidence type="ECO:0000313" key="3">
    <source>
        <dbReference type="EMBL" id="EES20098.1"/>
    </source>
</evidence>
<dbReference type="InterPro" id="IPR040256">
    <property type="entry name" value="At4g02000-like"/>
</dbReference>
<evidence type="ECO:0000259" key="2">
    <source>
        <dbReference type="Pfam" id="PF14111"/>
    </source>
</evidence>
<proteinExistence type="predicted"/>
<dbReference type="PANTHER" id="PTHR31286:SF166">
    <property type="entry name" value="OS01G0177800 PROTEIN"/>
    <property type="match status" value="1"/>
</dbReference>
<dbReference type="AlphaFoldDB" id="C6JRI7"/>
<sequence length="531" mass="60040">MAPVGDGTKGAGKENPNPSVIDLFHQLILTEQEEAVVEFSDEEDEEILPQEEWLLVGKVLSPTPIHMTTIRSAIKPAWGNPMGLKLRVIGEKVDNMFITEFGCKSDLERVLAGTPWIVGRHAVILKDYNEKLSASEIVFDRMEIWVRIPNLPLGWMNQTRGSRAMSLIGPVVRMDVDDDGKASGAFLRARVAIEIDKPLRRGVLLRMSKAEEPRWFHAQYEKLPYYCFGCGIMGHSEVECLHPGARDDQGKLPYDVVLRAPEDRKKRRQSFAGAAAESFGSGSSSVSKPPRAHASRSGDGRSSMGDESQHISSEFVGETEEQEEVQSPLKNKTENWGRLKEKLAQLRKELEKVREQNIGCGPTRSERRLMKEIVELLSREEAMEKQCSRVVWLREGDRNTSFFQAKSKERAKSNRIVALNCPDGSLATEQQELERVAREFYSDLFTGQEDLELEPILDHVPRRVTDLMNDELIKPFSEEEVEKALFMMGANKAPGLMVLLQVSTSVIGNSWDRVSPRECWIFLMVGKCRRR</sequence>
<organism evidence="3">
    <name type="scientific">Sorghum bicolor</name>
    <name type="common">Sorghum</name>
    <name type="synonym">Sorghum vulgare</name>
    <dbReference type="NCBI Taxonomy" id="4558"/>
    <lineage>
        <taxon>Eukaryota</taxon>
        <taxon>Viridiplantae</taxon>
        <taxon>Streptophyta</taxon>
        <taxon>Embryophyta</taxon>
        <taxon>Tracheophyta</taxon>
        <taxon>Spermatophyta</taxon>
        <taxon>Magnoliopsida</taxon>
        <taxon>Liliopsida</taxon>
        <taxon>Poales</taxon>
        <taxon>Poaceae</taxon>
        <taxon>PACMAD clade</taxon>
        <taxon>Panicoideae</taxon>
        <taxon>Andropogonodae</taxon>
        <taxon>Andropogoneae</taxon>
        <taxon>Sorghinae</taxon>
        <taxon>Sorghum</taxon>
    </lineage>
</organism>
<dbReference type="InterPro" id="IPR025558">
    <property type="entry name" value="DUF4283"/>
</dbReference>
<dbReference type="EMBL" id="GL002604">
    <property type="protein sequence ID" value="EES20098.1"/>
    <property type="molecule type" value="Genomic_DNA"/>
</dbReference>
<feature type="compositionally biased region" description="Low complexity" evidence="1">
    <location>
        <begin position="295"/>
        <end position="316"/>
    </location>
</feature>
<evidence type="ECO:0000256" key="1">
    <source>
        <dbReference type="SAM" id="MobiDB-lite"/>
    </source>
</evidence>
<accession>C6JRI7</accession>
<dbReference type="Pfam" id="PF14111">
    <property type="entry name" value="DUF4283"/>
    <property type="match status" value="1"/>
</dbReference>
<dbReference type="HOGENOM" id="CLU_456069_0_0_1"/>
<name>C6JRI7_SORBI</name>
<feature type="domain" description="DUF4283" evidence="2">
    <location>
        <begin position="52"/>
        <end position="133"/>
    </location>
</feature>
<feature type="compositionally biased region" description="Low complexity" evidence="1">
    <location>
        <begin position="270"/>
        <end position="287"/>
    </location>
</feature>
<reference evidence="3" key="1">
    <citation type="journal article" date="2009" name="Nature">
        <title>The Sorghum bicolor genome and the diversification of grasses.</title>
        <authorList>
            <person name="Paterson A.H."/>
            <person name="Bowers J.E."/>
            <person name="Bruggmann R."/>
            <person name="Dubchak I."/>
            <person name="Grimwood J."/>
            <person name="Gundlach H."/>
            <person name="Haberer G."/>
            <person name="Hellsten U."/>
            <person name="Mitros T."/>
            <person name="Poliakov A."/>
            <person name="Schmutz J."/>
            <person name="Spannagl M."/>
            <person name="Tang H."/>
            <person name="Wang X."/>
            <person name="Wicker T."/>
            <person name="Bharti A.K."/>
            <person name="Chapman J."/>
            <person name="Feltus F.A."/>
            <person name="Gowik U."/>
            <person name="Grigoriev I.V."/>
            <person name="Lyons E."/>
            <person name="Maher C.A."/>
            <person name="Martis M."/>
            <person name="Narechania A."/>
            <person name="Otillar R.P."/>
            <person name="Penning B.W."/>
            <person name="Salamov A.A."/>
            <person name="Wang Y."/>
            <person name="Zhang L."/>
            <person name="Carpita N.C."/>
            <person name="Freeling M."/>
            <person name="Gingle A.R."/>
            <person name="Hash C.T."/>
            <person name="Keller B."/>
            <person name="Klein P."/>
            <person name="Kresovich S."/>
            <person name="McCann M.C."/>
            <person name="Ming R."/>
            <person name="Peterson D.G."/>
            <person name="Mehboob-ur-Rahman"/>
            <person name="Ware D."/>
            <person name="Westhoff P."/>
            <person name="Mayer K.F."/>
            <person name="Messing J."/>
            <person name="Rokhsar D.S."/>
        </authorList>
    </citation>
    <scope>NUCLEOTIDE SEQUENCE [LARGE SCALE GENOMIC DNA]</scope>
</reference>
<feature type="region of interest" description="Disordered" evidence="1">
    <location>
        <begin position="263"/>
        <end position="333"/>
    </location>
</feature>
<dbReference type="PANTHER" id="PTHR31286">
    <property type="entry name" value="GLYCINE-RICH CELL WALL STRUCTURAL PROTEIN 1.8-LIKE"/>
    <property type="match status" value="1"/>
</dbReference>
<gene>
    <name evidence="3" type="primary">Sb0010s007680</name>
    <name evidence="3" type="ORF">SORBIDRAFT_0010s007680</name>
</gene>
<protein>
    <recommendedName>
        <fullName evidence="2">DUF4283 domain-containing protein</fullName>
    </recommendedName>
</protein>